<reference evidence="5 6" key="1">
    <citation type="submission" date="2016-10" db="EMBL/GenBank/DDBJ databases">
        <authorList>
            <person name="de Groot N.N."/>
        </authorList>
    </citation>
    <scope>NUCLEOTIDE SEQUENCE [LARGE SCALE GENOMIC DNA]</scope>
    <source>
        <strain evidence="5 6">R-24608</strain>
    </source>
</reference>
<dbReference type="SUPFAM" id="SSF46689">
    <property type="entry name" value="Homeodomain-like"/>
    <property type="match status" value="1"/>
</dbReference>
<dbReference type="InterPro" id="IPR032687">
    <property type="entry name" value="AraC-type_N"/>
</dbReference>
<dbReference type="EMBL" id="FPBX01000081">
    <property type="protein sequence ID" value="SFV01612.1"/>
    <property type="molecule type" value="Genomic_DNA"/>
</dbReference>
<dbReference type="STRING" id="343013.SAMN04489707_10812"/>
<keyword evidence="1" id="KW-0805">Transcription regulation</keyword>
<dbReference type="PANTHER" id="PTHR47894:SF1">
    <property type="entry name" value="HTH-TYPE TRANSCRIPTIONAL REGULATOR VQSM"/>
    <property type="match status" value="1"/>
</dbReference>
<dbReference type="AlphaFoldDB" id="A0A1I7KVT4"/>
<protein>
    <submittedName>
        <fullName evidence="5">AraC-type DNA-binding protein</fullName>
    </submittedName>
</protein>
<dbReference type="Pfam" id="PF12833">
    <property type="entry name" value="HTH_18"/>
    <property type="match status" value="1"/>
</dbReference>
<dbReference type="InterPro" id="IPR009057">
    <property type="entry name" value="Homeodomain-like_sf"/>
</dbReference>
<dbReference type="PROSITE" id="PS01124">
    <property type="entry name" value="HTH_ARAC_FAMILY_2"/>
    <property type="match status" value="1"/>
</dbReference>
<dbReference type="Proteomes" id="UP000183656">
    <property type="component" value="Unassembled WGS sequence"/>
</dbReference>
<sequence length="344" mass="38578">MTARAKTGVDDPAALAPSTAVSYLLALFDYLRLRQIDATELQRSLNVDLNDRDARVSELEAAELFNRAAVLAQDPDLGVHVAEHIRPGHYGVLGYVAMACTTLGEAMLAQQRYQGLVITVAPVDVRIDAEAIVLSWNRSTDLRYRQLAEFNLAGMLTFVRWITGQAISPLGVDFTYEAPQRLDEQRRVFACPIRFRQDSYRMIVPKSWQGLGLIQPDPAMRQLMDRLAQQQLLTLTRTDDPLVRARRLIAQRLGDGELELSHVASALHVSPRTFQRKLQEHGESFTQLVDGVRKEMAERYLEDASLSLTDIAFLLGYSEQSAFARAYKRWTGHAPARTRQAAAG</sequence>
<accession>A0A1I7KVT4</accession>
<dbReference type="GO" id="GO:0005829">
    <property type="term" value="C:cytosol"/>
    <property type="evidence" value="ECO:0007669"/>
    <property type="project" value="TreeGrafter"/>
</dbReference>
<feature type="domain" description="HTH araC/xylS-type" evidence="4">
    <location>
        <begin position="243"/>
        <end position="341"/>
    </location>
</feature>
<keyword evidence="3" id="KW-0804">Transcription</keyword>
<organism evidence="5 6">
    <name type="scientific">Paenacidovorax caeni</name>
    <dbReference type="NCBI Taxonomy" id="343013"/>
    <lineage>
        <taxon>Bacteria</taxon>
        <taxon>Pseudomonadati</taxon>
        <taxon>Pseudomonadota</taxon>
        <taxon>Betaproteobacteria</taxon>
        <taxon>Burkholderiales</taxon>
        <taxon>Comamonadaceae</taxon>
        <taxon>Paenacidovorax</taxon>
    </lineage>
</organism>
<name>A0A1I7KVT4_9BURK</name>
<dbReference type="GO" id="GO:0000976">
    <property type="term" value="F:transcription cis-regulatory region binding"/>
    <property type="evidence" value="ECO:0007669"/>
    <property type="project" value="TreeGrafter"/>
</dbReference>
<evidence type="ECO:0000313" key="6">
    <source>
        <dbReference type="Proteomes" id="UP000183656"/>
    </source>
</evidence>
<dbReference type="Gene3D" id="1.10.10.60">
    <property type="entry name" value="Homeodomain-like"/>
    <property type="match status" value="1"/>
</dbReference>
<evidence type="ECO:0000256" key="1">
    <source>
        <dbReference type="ARBA" id="ARBA00023015"/>
    </source>
</evidence>
<keyword evidence="2 5" id="KW-0238">DNA-binding</keyword>
<dbReference type="Pfam" id="PF12625">
    <property type="entry name" value="Arabinose_bd"/>
    <property type="match status" value="1"/>
</dbReference>
<dbReference type="GO" id="GO:0003700">
    <property type="term" value="F:DNA-binding transcription factor activity"/>
    <property type="evidence" value="ECO:0007669"/>
    <property type="project" value="InterPro"/>
</dbReference>
<dbReference type="OrthoDB" id="8584243at2"/>
<gene>
    <name evidence="5" type="ORF">SAMN04489707_10812</name>
</gene>
<dbReference type="RefSeq" id="WP_054258074.1">
    <property type="nucleotide sequence ID" value="NZ_CYIG01000087.1"/>
</dbReference>
<dbReference type="PANTHER" id="PTHR47894">
    <property type="entry name" value="HTH-TYPE TRANSCRIPTIONAL REGULATOR GADX"/>
    <property type="match status" value="1"/>
</dbReference>
<proteinExistence type="predicted"/>
<evidence type="ECO:0000313" key="5">
    <source>
        <dbReference type="EMBL" id="SFV01612.1"/>
    </source>
</evidence>
<keyword evidence="6" id="KW-1185">Reference proteome</keyword>
<evidence type="ECO:0000259" key="4">
    <source>
        <dbReference type="PROSITE" id="PS01124"/>
    </source>
</evidence>
<dbReference type="SMART" id="SM00342">
    <property type="entry name" value="HTH_ARAC"/>
    <property type="match status" value="1"/>
</dbReference>
<dbReference type="InterPro" id="IPR018060">
    <property type="entry name" value="HTH_AraC"/>
</dbReference>
<evidence type="ECO:0000256" key="2">
    <source>
        <dbReference type="ARBA" id="ARBA00023125"/>
    </source>
</evidence>
<evidence type="ECO:0000256" key="3">
    <source>
        <dbReference type="ARBA" id="ARBA00023163"/>
    </source>
</evidence>